<accession>A0ABW2E547</accession>
<feature type="transmembrane region" description="Helical" evidence="8">
    <location>
        <begin position="211"/>
        <end position="236"/>
    </location>
</feature>
<dbReference type="CDD" id="cd06261">
    <property type="entry name" value="TM_PBP2"/>
    <property type="match status" value="1"/>
</dbReference>
<evidence type="ECO:0000256" key="5">
    <source>
        <dbReference type="ARBA" id="ARBA00022970"/>
    </source>
</evidence>
<feature type="transmembrane region" description="Helical" evidence="8">
    <location>
        <begin position="33"/>
        <end position="53"/>
    </location>
</feature>
<dbReference type="Pfam" id="PF00528">
    <property type="entry name" value="BPD_transp_1"/>
    <property type="match status" value="1"/>
</dbReference>
<proteinExistence type="inferred from homology"/>
<sequence length="268" mass="29679">MAWILATTETMEWNVVGEYLFSSEVLAGVKGTIVMTVLSMALGMVLGTLIAVMRLSPNPVLTSVASLYQWFFRGTPTLVQLIFWFNLSSIFPGFEVGVGALGFDVDTNRVMTPFLAALLGLGLNFAAYYSEIVRAGILSVDEGQSDAATAYGLSRFRTLRHIVLPQAMRVIIPPTGNELIGMLKFTSLASVVSYSELLRSASDVYNRTYQVIPLLVVAAIWYLFMTTLLSTGQYFLEKRFARGAQRTTTSTLAERILTDVRGRWAKRR</sequence>
<comment type="caution">
    <text evidence="10">The sequence shown here is derived from an EMBL/GenBank/DDBJ whole genome shotgun (WGS) entry which is preliminary data.</text>
</comment>
<evidence type="ECO:0000259" key="9">
    <source>
        <dbReference type="PROSITE" id="PS50928"/>
    </source>
</evidence>
<keyword evidence="11" id="KW-1185">Reference proteome</keyword>
<dbReference type="InterPro" id="IPR035906">
    <property type="entry name" value="MetI-like_sf"/>
</dbReference>
<name>A0ABW2E547_9ACTN</name>
<evidence type="ECO:0000256" key="6">
    <source>
        <dbReference type="ARBA" id="ARBA00022989"/>
    </source>
</evidence>
<gene>
    <name evidence="10" type="ORF">ACFQMH_22705</name>
</gene>
<feature type="transmembrane region" description="Helical" evidence="8">
    <location>
        <begin position="81"/>
        <end position="103"/>
    </location>
</feature>
<feature type="domain" description="ABC transmembrane type-1" evidence="9">
    <location>
        <begin position="29"/>
        <end position="233"/>
    </location>
</feature>
<keyword evidence="3" id="KW-1003">Cell membrane</keyword>
<dbReference type="Proteomes" id="UP001596409">
    <property type="component" value="Unassembled WGS sequence"/>
</dbReference>
<dbReference type="SUPFAM" id="SSF161098">
    <property type="entry name" value="MetI-like"/>
    <property type="match status" value="1"/>
</dbReference>
<evidence type="ECO:0000256" key="2">
    <source>
        <dbReference type="ARBA" id="ARBA00022448"/>
    </source>
</evidence>
<keyword evidence="5" id="KW-0029">Amino-acid transport</keyword>
<keyword evidence="6 8" id="KW-1133">Transmembrane helix</keyword>
<organism evidence="10 11">
    <name type="scientific">Streptomyces viridiviolaceus</name>
    <dbReference type="NCBI Taxonomy" id="68282"/>
    <lineage>
        <taxon>Bacteria</taxon>
        <taxon>Bacillati</taxon>
        <taxon>Actinomycetota</taxon>
        <taxon>Actinomycetes</taxon>
        <taxon>Kitasatosporales</taxon>
        <taxon>Streptomycetaceae</taxon>
        <taxon>Streptomyces</taxon>
    </lineage>
</organism>
<dbReference type="EMBL" id="JBHSYM010000048">
    <property type="protein sequence ID" value="MFC7014477.1"/>
    <property type="molecule type" value="Genomic_DNA"/>
</dbReference>
<evidence type="ECO:0000256" key="4">
    <source>
        <dbReference type="ARBA" id="ARBA00022692"/>
    </source>
</evidence>
<evidence type="ECO:0000256" key="1">
    <source>
        <dbReference type="ARBA" id="ARBA00004651"/>
    </source>
</evidence>
<reference evidence="11" key="1">
    <citation type="journal article" date="2019" name="Int. J. Syst. Evol. Microbiol.">
        <title>The Global Catalogue of Microorganisms (GCM) 10K type strain sequencing project: providing services to taxonomists for standard genome sequencing and annotation.</title>
        <authorList>
            <consortium name="The Broad Institute Genomics Platform"/>
            <consortium name="The Broad Institute Genome Sequencing Center for Infectious Disease"/>
            <person name="Wu L."/>
            <person name="Ma J."/>
        </authorList>
    </citation>
    <scope>NUCLEOTIDE SEQUENCE [LARGE SCALE GENOMIC DNA]</scope>
    <source>
        <strain evidence="11">JCM 4855</strain>
    </source>
</reference>
<dbReference type="NCBIfam" id="TIGR01726">
    <property type="entry name" value="HEQRo_perm_3TM"/>
    <property type="match status" value="1"/>
</dbReference>
<dbReference type="InterPro" id="IPR000515">
    <property type="entry name" value="MetI-like"/>
</dbReference>
<dbReference type="InterPro" id="IPR043429">
    <property type="entry name" value="ArtM/GltK/GlnP/TcyL/YhdX-like"/>
</dbReference>
<keyword evidence="7 8" id="KW-0472">Membrane</keyword>
<feature type="transmembrane region" description="Helical" evidence="8">
    <location>
        <begin position="110"/>
        <end position="129"/>
    </location>
</feature>
<evidence type="ECO:0000256" key="3">
    <source>
        <dbReference type="ARBA" id="ARBA00022475"/>
    </source>
</evidence>
<dbReference type="PANTHER" id="PTHR30614:SF0">
    <property type="entry name" value="L-CYSTINE TRANSPORT SYSTEM PERMEASE PROTEIN TCYL"/>
    <property type="match status" value="1"/>
</dbReference>
<evidence type="ECO:0000256" key="7">
    <source>
        <dbReference type="ARBA" id="ARBA00023136"/>
    </source>
</evidence>
<dbReference type="InterPro" id="IPR010065">
    <property type="entry name" value="AA_ABC_transptr_permease_3TM"/>
</dbReference>
<dbReference type="RefSeq" id="WP_385869627.1">
    <property type="nucleotide sequence ID" value="NZ_JBHSYM010000048.1"/>
</dbReference>
<comment type="similarity">
    <text evidence="8">Belongs to the binding-protein-dependent transport system permease family.</text>
</comment>
<dbReference type="PROSITE" id="PS50928">
    <property type="entry name" value="ABC_TM1"/>
    <property type="match status" value="1"/>
</dbReference>
<keyword evidence="2 8" id="KW-0813">Transport</keyword>
<dbReference type="PANTHER" id="PTHR30614">
    <property type="entry name" value="MEMBRANE COMPONENT OF AMINO ACID ABC TRANSPORTER"/>
    <property type="match status" value="1"/>
</dbReference>
<evidence type="ECO:0000256" key="8">
    <source>
        <dbReference type="RuleBase" id="RU363032"/>
    </source>
</evidence>
<evidence type="ECO:0000313" key="10">
    <source>
        <dbReference type="EMBL" id="MFC7014477.1"/>
    </source>
</evidence>
<dbReference type="Gene3D" id="1.10.3720.10">
    <property type="entry name" value="MetI-like"/>
    <property type="match status" value="1"/>
</dbReference>
<comment type="subcellular location">
    <subcellularLocation>
        <location evidence="1 8">Cell membrane</location>
        <topology evidence="1 8">Multi-pass membrane protein</topology>
    </subcellularLocation>
</comment>
<keyword evidence="4 8" id="KW-0812">Transmembrane</keyword>
<protein>
    <submittedName>
        <fullName evidence="10">Amino acid ABC transporter permease</fullName>
    </submittedName>
</protein>
<evidence type="ECO:0000313" key="11">
    <source>
        <dbReference type="Proteomes" id="UP001596409"/>
    </source>
</evidence>